<comment type="caution">
    <text evidence="2">The sequence shown here is derived from an EMBL/GenBank/DDBJ whole genome shotgun (WGS) entry which is preliminary data.</text>
</comment>
<evidence type="ECO:0000313" key="2">
    <source>
        <dbReference type="EMBL" id="GLK99866.1"/>
    </source>
</evidence>
<protein>
    <submittedName>
        <fullName evidence="2">Uncharacterized protein</fullName>
    </submittedName>
</protein>
<dbReference type="AlphaFoldDB" id="A0A9W6KD20"/>
<gene>
    <name evidence="2" type="ORF">GCM10017581_016070</name>
</gene>
<reference evidence="2" key="1">
    <citation type="journal article" date="2014" name="Int. J. Syst. Evol. Microbiol.">
        <title>Complete genome sequence of Corynebacterium casei LMG S-19264T (=DSM 44701T), isolated from a smear-ripened cheese.</title>
        <authorList>
            <consortium name="US DOE Joint Genome Institute (JGI-PGF)"/>
            <person name="Walter F."/>
            <person name="Albersmeier A."/>
            <person name="Kalinowski J."/>
            <person name="Ruckert C."/>
        </authorList>
    </citation>
    <scope>NUCLEOTIDE SEQUENCE</scope>
    <source>
        <strain evidence="2">VKM Ac-1321</strain>
    </source>
</reference>
<name>A0A9W6KD20_9ACTN</name>
<evidence type="ECO:0000256" key="1">
    <source>
        <dbReference type="SAM" id="MobiDB-lite"/>
    </source>
</evidence>
<feature type="region of interest" description="Disordered" evidence="1">
    <location>
        <begin position="1"/>
        <end position="50"/>
    </location>
</feature>
<organism evidence="2 3">
    <name type="scientific">Dactylosporangium matsuzakiense</name>
    <dbReference type="NCBI Taxonomy" id="53360"/>
    <lineage>
        <taxon>Bacteria</taxon>
        <taxon>Bacillati</taxon>
        <taxon>Actinomycetota</taxon>
        <taxon>Actinomycetes</taxon>
        <taxon>Micromonosporales</taxon>
        <taxon>Micromonosporaceae</taxon>
        <taxon>Dactylosporangium</taxon>
    </lineage>
</organism>
<feature type="compositionally biased region" description="Polar residues" evidence="1">
    <location>
        <begin position="1"/>
        <end position="11"/>
    </location>
</feature>
<evidence type="ECO:0000313" key="3">
    <source>
        <dbReference type="Proteomes" id="UP001143480"/>
    </source>
</evidence>
<sequence length="50" mass="5260">MDDGSRPTTPSRLEKIAATAANETPNSTKPKDSTDPIADPPQRPDRSAGP</sequence>
<accession>A0A9W6KD20</accession>
<keyword evidence="3" id="KW-1185">Reference proteome</keyword>
<dbReference type="Proteomes" id="UP001143480">
    <property type="component" value="Unassembled WGS sequence"/>
</dbReference>
<proteinExistence type="predicted"/>
<reference evidence="2" key="2">
    <citation type="submission" date="2023-01" db="EMBL/GenBank/DDBJ databases">
        <authorList>
            <person name="Sun Q."/>
            <person name="Evtushenko L."/>
        </authorList>
    </citation>
    <scope>NUCLEOTIDE SEQUENCE</scope>
    <source>
        <strain evidence="2">VKM Ac-1321</strain>
    </source>
</reference>
<dbReference type="EMBL" id="BSFP01000005">
    <property type="protein sequence ID" value="GLK99866.1"/>
    <property type="molecule type" value="Genomic_DNA"/>
</dbReference>